<evidence type="ECO:0000313" key="3">
    <source>
        <dbReference type="EMBL" id="SHH09617.1"/>
    </source>
</evidence>
<dbReference type="SUPFAM" id="SSF53850">
    <property type="entry name" value="Periplasmic binding protein-like II"/>
    <property type="match status" value="1"/>
</dbReference>
<organism evidence="3 4">
    <name type="scientific">Bradyrhizobium erythrophlei</name>
    <dbReference type="NCBI Taxonomy" id="1437360"/>
    <lineage>
        <taxon>Bacteria</taxon>
        <taxon>Pseudomonadati</taxon>
        <taxon>Pseudomonadota</taxon>
        <taxon>Alphaproteobacteria</taxon>
        <taxon>Hyphomicrobiales</taxon>
        <taxon>Nitrobacteraceae</taxon>
        <taxon>Bradyrhizobium</taxon>
    </lineage>
</organism>
<dbReference type="CDD" id="cd13578">
    <property type="entry name" value="PBP2_Bug27"/>
    <property type="match status" value="1"/>
</dbReference>
<protein>
    <submittedName>
        <fullName evidence="3">Tripartite-type tricarboxylate transporter, receptor component TctC</fullName>
    </submittedName>
</protein>
<name>A0A1M5Q5T0_9BRAD</name>
<dbReference type="InterPro" id="IPR042100">
    <property type="entry name" value="Bug_dom1"/>
</dbReference>
<dbReference type="PANTHER" id="PTHR42928:SF5">
    <property type="entry name" value="BLR1237 PROTEIN"/>
    <property type="match status" value="1"/>
</dbReference>
<sequence length="332" mass="35610">MTLKTHSTKTHWTLLCVALLGLLASAPARGEDYPSRAITIVVSLAAGSGMDAIARLYAEKLSEAFGKPVIVENKPGAATTLAANLVAKAPPDGYTLVALTSIALSINPTLFKHLNYDPQDFTPISLYVKSPFVLVINPSLPAKTLSEFAELARKANPPLSYASIGTGSVQHMSMEFAKKRLGFDATHVPYRSTPESVTDLMGGRVAASFLEAGLSIPLIKEGKLRALAVSSAQRLPLLPDVPPFAEASGAADYEGVSWHMLLVPSKTPQPIIDRLHAEMKRIMEAPEMRAKIAALGLIPIDSPSIEDMRSYIKSEQLKWGAMVKQLGLEGSQ</sequence>
<dbReference type="EMBL" id="LT670817">
    <property type="protein sequence ID" value="SHH09617.1"/>
    <property type="molecule type" value="Genomic_DNA"/>
</dbReference>
<dbReference type="Gene3D" id="3.40.190.10">
    <property type="entry name" value="Periplasmic binding protein-like II"/>
    <property type="match status" value="1"/>
</dbReference>
<dbReference type="AlphaFoldDB" id="A0A1M5Q5T0"/>
<comment type="similarity">
    <text evidence="1">Belongs to the UPF0065 (bug) family.</text>
</comment>
<evidence type="ECO:0000256" key="1">
    <source>
        <dbReference type="ARBA" id="ARBA00006987"/>
    </source>
</evidence>
<feature type="signal peptide" evidence="2">
    <location>
        <begin position="1"/>
        <end position="30"/>
    </location>
</feature>
<reference evidence="3 4" key="1">
    <citation type="submission" date="2016-11" db="EMBL/GenBank/DDBJ databases">
        <authorList>
            <person name="Jaros S."/>
            <person name="Januszkiewicz K."/>
            <person name="Wedrychowicz H."/>
        </authorList>
    </citation>
    <scope>NUCLEOTIDE SEQUENCE [LARGE SCALE GENOMIC DNA]</scope>
    <source>
        <strain evidence="3 4">GAS138</strain>
    </source>
</reference>
<gene>
    <name evidence="3" type="ORF">SAMN05443248_3663</name>
</gene>
<accession>A0A1M5Q5T0</accession>
<dbReference type="Gene3D" id="3.40.190.150">
    <property type="entry name" value="Bordetella uptake gene, domain 1"/>
    <property type="match status" value="1"/>
</dbReference>
<dbReference type="PIRSF" id="PIRSF017082">
    <property type="entry name" value="YflP"/>
    <property type="match status" value="1"/>
</dbReference>
<dbReference type="PANTHER" id="PTHR42928">
    <property type="entry name" value="TRICARBOXYLATE-BINDING PROTEIN"/>
    <property type="match status" value="1"/>
</dbReference>
<evidence type="ECO:0000313" key="4">
    <source>
        <dbReference type="Proteomes" id="UP000189796"/>
    </source>
</evidence>
<feature type="chain" id="PRO_5013200514" evidence="2">
    <location>
        <begin position="31"/>
        <end position="332"/>
    </location>
</feature>
<keyword evidence="2" id="KW-0732">Signal</keyword>
<dbReference type="OrthoDB" id="8443386at2"/>
<keyword evidence="3" id="KW-0675">Receptor</keyword>
<dbReference type="InterPro" id="IPR005064">
    <property type="entry name" value="BUG"/>
</dbReference>
<evidence type="ECO:0000256" key="2">
    <source>
        <dbReference type="SAM" id="SignalP"/>
    </source>
</evidence>
<dbReference type="Pfam" id="PF03401">
    <property type="entry name" value="TctC"/>
    <property type="match status" value="1"/>
</dbReference>
<dbReference type="Proteomes" id="UP000189796">
    <property type="component" value="Chromosome I"/>
</dbReference>
<proteinExistence type="inferred from homology"/>